<evidence type="ECO:0000256" key="8">
    <source>
        <dbReference type="ARBA" id="ARBA00022932"/>
    </source>
</evidence>
<organism evidence="17 18">
    <name type="scientific">Serendipita vermifera MAFF 305830</name>
    <dbReference type="NCBI Taxonomy" id="933852"/>
    <lineage>
        <taxon>Eukaryota</taxon>
        <taxon>Fungi</taxon>
        <taxon>Dikarya</taxon>
        <taxon>Basidiomycota</taxon>
        <taxon>Agaricomycotina</taxon>
        <taxon>Agaricomycetes</taxon>
        <taxon>Sebacinales</taxon>
        <taxon>Serendipitaceae</taxon>
        <taxon>Serendipita</taxon>
    </lineage>
</organism>
<dbReference type="InterPro" id="IPR029398">
    <property type="entry name" value="PolB_thumb"/>
</dbReference>
<keyword evidence="9" id="KW-0238">DNA-binding</keyword>
<dbReference type="InterPro" id="IPR027421">
    <property type="entry name" value="DNA_pol_lamdba_lyase_dom_sf"/>
</dbReference>
<dbReference type="GO" id="GO:0003677">
    <property type="term" value="F:DNA binding"/>
    <property type="evidence" value="ECO:0007669"/>
    <property type="project" value="UniProtKB-UniRule"/>
</dbReference>
<evidence type="ECO:0000256" key="7">
    <source>
        <dbReference type="ARBA" id="ARBA00022763"/>
    </source>
</evidence>
<evidence type="ECO:0000256" key="15">
    <source>
        <dbReference type="SAM" id="MobiDB-lite"/>
    </source>
</evidence>
<sequence>MPGLKALKRRQSSSSNASSSSMEMVRSKPHRGIFNGLKFNIISIHMTPETIGELVELAEDKGAVMVAHPDLADIVITEISTRARLERHITWEVALGRVVVDSRWLKKSAAANKLLPFDQFIAVPGLVAIPPTPRTPKQEHKPAIPASGSRFSPIELSDTDDSEEFDAASIPRYCVQRRTPLICRNQELVRQFAVIKQARWLDENEVSALSYARTIASIKAYPKVIRTVEEVEKLPYVGPKARLKISEFLSSGMIEETRNLEKDEYYKTLGTFTSLYGIGNVTAKRLYSMGMRNLEHLEDYYRDELKTTKNKANIEGMLHSLALQDDFRLKISRAEVEEMARLITEEMSIILPGFIYTITGGYRRGKPESNDVDIVFSHPTSGKGAGALQLLITRLHNRGLITHVLPATSFRTPGSIKSYSEDQAVQRTLSVFALPQDSPSFPHNPAGQPRKHRRIDLLFAPIEVYWCTVIGWSGSIMFERDLRSWCKEKHQYKFDSSGLTRRRDAARIAVKSERHLFELVGLPYIEPIWRNCDY</sequence>
<dbReference type="SUPFAM" id="SSF81301">
    <property type="entry name" value="Nucleotidyltransferase"/>
    <property type="match status" value="1"/>
</dbReference>
<proteinExistence type="inferred from homology"/>
<dbReference type="PRINTS" id="PR00869">
    <property type="entry name" value="DNAPOLX"/>
</dbReference>
<dbReference type="PANTHER" id="PTHR11276:SF28">
    <property type="entry name" value="DNA POLYMERASE LAMBDA"/>
    <property type="match status" value="1"/>
</dbReference>
<dbReference type="InterPro" id="IPR010996">
    <property type="entry name" value="HHH_MUS81"/>
</dbReference>
<reference evidence="18" key="2">
    <citation type="submission" date="2015-01" db="EMBL/GenBank/DDBJ databases">
        <title>Evolutionary Origins and Diversification of the Mycorrhizal Mutualists.</title>
        <authorList>
            <consortium name="DOE Joint Genome Institute"/>
            <consortium name="Mycorrhizal Genomics Consortium"/>
            <person name="Kohler A."/>
            <person name="Kuo A."/>
            <person name="Nagy L.G."/>
            <person name="Floudas D."/>
            <person name="Copeland A."/>
            <person name="Barry K.W."/>
            <person name="Cichocki N."/>
            <person name="Veneault-Fourrey C."/>
            <person name="LaButti K."/>
            <person name="Lindquist E.A."/>
            <person name="Lipzen A."/>
            <person name="Lundell T."/>
            <person name="Morin E."/>
            <person name="Murat C."/>
            <person name="Riley R."/>
            <person name="Ohm R."/>
            <person name="Sun H."/>
            <person name="Tunlid A."/>
            <person name="Henrissat B."/>
            <person name="Grigoriev I.V."/>
            <person name="Hibbett D.S."/>
            <person name="Martin F."/>
        </authorList>
    </citation>
    <scope>NUCLEOTIDE SEQUENCE [LARGE SCALE GENOMIC DNA]</scope>
    <source>
        <strain evidence="18">MAFF 305830</strain>
    </source>
</reference>
<dbReference type="SUPFAM" id="SSF47802">
    <property type="entry name" value="DNA polymerase beta, N-terminal domain-like"/>
    <property type="match status" value="1"/>
</dbReference>
<dbReference type="Pfam" id="PF14716">
    <property type="entry name" value="HHH_8"/>
    <property type="match status" value="1"/>
</dbReference>
<keyword evidence="8 14" id="KW-0239">DNA-directed DNA polymerase</keyword>
<keyword evidence="4 14" id="KW-0808">Transferase</keyword>
<feature type="compositionally biased region" description="Basic residues" evidence="15">
    <location>
        <begin position="1"/>
        <end position="11"/>
    </location>
</feature>
<dbReference type="InterPro" id="IPR002054">
    <property type="entry name" value="DNA-dir_DNA_pol_X"/>
</dbReference>
<keyword evidence="14" id="KW-0539">Nucleus</keyword>
<comment type="cofactor">
    <cofactor evidence="1">
        <name>Mn(2+)</name>
        <dbReference type="ChEBI" id="CHEBI:29035"/>
    </cofactor>
</comment>
<dbReference type="InterPro" id="IPR002008">
    <property type="entry name" value="DNA_pol_X_beta-like"/>
</dbReference>
<evidence type="ECO:0000313" key="18">
    <source>
        <dbReference type="Proteomes" id="UP000054097"/>
    </source>
</evidence>
<name>A0A0C3BGD0_SERVB</name>
<accession>A0A0C3BGD0</accession>
<comment type="similarity">
    <text evidence="2 14">Belongs to the DNA polymerase type-X family.</text>
</comment>
<feature type="region of interest" description="Disordered" evidence="15">
    <location>
        <begin position="1"/>
        <end position="26"/>
    </location>
</feature>
<evidence type="ECO:0000256" key="10">
    <source>
        <dbReference type="ARBA" id="ARBA00023204"/>
    </source>
</evidence>
<dbReference type="GO" id="GO:0006260">
    <property type="term" value="P:DNA replication"/>
    <property type="evidence" value="ECO:0007669"/>
    <property type="project" value="UniProtKB-KW"/>
</dbReference>
<evidence type="ECO:0000313" key="17">
    <source>
        <dbReference type="EMBL" id="KIM31199.1"/>
    </source>
</evidence>
<evidence type="ECO:0000256" key="6">
    <source>
        <dbReference type="ARBA" id="ARBA00022705"/>
    </source>
</evidence>
<protein>
    <recommendedName>
        <fullName evidence="14">DNA polymerase</fullName>
        <ecNumber evidence="14">2.7.7.7</ecNumber>
    </recommendedName>
</protein>
<reference evidence="17 18" key="1">
    <citation type="submission" date="2014-04" db="EMBL/GenBank/DDBJ databases">
        <authorList>
            <consortium name="DOE Joint Genome Institute"/>
            <person name="Kuo A."/>
            <person name="Zuccaro A."/>
            <person name="Kohler A."/>
            <person name="Nagy L.G."/>
            <person name="Floudas D."/>
            <person name="Copeland A."/>
            <person name="Barry K.W."/>
            <person name="Cichocki N."/>
            <person name="Veneault-Fourrey C."/>
            <person name="LaButti K."/>
            <person name="Lindquist E.A."/>
            <person name="Lipzen A."/>
            <person name="Lundell T."/>
            <person name="Morin E."/>
            <person name="Murat C."/>
            <person name="Sun H."/>
            <person name="Tunlid A."/>
            <person name="Henrissat B."/>
            <person name="Grigoriev I.V."/>
            <person name="Hibbett D.S."/>
            <person name="Martin F."/>
            <person name="Nordberg H.P."/>
            <person name="Cantor M.N."/>
            <person name="Hua S.X."/>
        </authorList>
    </citation>
    <scope>NUCLEOTIDE SEQUENCE [LARGE SCALE GENOMIC DNA]</scope>
    <source>
        <strain evidence="17 18">MAFF 305830</strain>
    </source>
</reference>
<keyword evidence="18" id="KW-1185">Reference proteome</keyword>
<dbReference type="PANTHER" id="PTHR11276">
    <property type="entry name" value="DNA POLYMERASE TYPE-X FAMILY MEMBER"/>
    <property type="match status" value="1"/>
</dbReference>
<dbReference type="Pfam" id="PF14791">
    <property type="entry name" value="DNA_pol_B_thumb"/>
    <property type="match status" value="1"/>
</dbReference>
<dbReference type="Gene3D" id="1.10.150.20">
    <property type="entry name" value="5' to 3' exonuclease, C-terminal subdomain"/>
    <property type="match status" value="1"/>
</dbReference>
<comment type="function">
    <text evidence="14">DNA polymerase that functions in several pathways of DNA repair. Involved in base excision repair (BER) responsible for repair of lesions that give rise to abasic (AP) sites in DNA. Also contributes to DNA double-strand break repair by non-homologous end joining and homologous recombination. Has both template-dependent and template-independent (terminal transferase) DNA polymerase activities. Has also a 5'-deoxyribose-5-phosphate lyase (dRP lyase) activity.</text>
</comment>
<dbReference type="SMART" id="SM00483">
    <property type="entry name" value="POLXc"/>
    <property type="match status" value="1"/>
</dbReference>
<dbReference type="EMBL" id="KN824282">
    <property type="protein sequence ID" value="KIM31199.1"/>
    <property type="molecule type" value="Genomic_DNA"/>
</dbReference>
<dbReference type="InterPro" id="IPR001357">
    <property type="entry name" value="BRCT_dom"/>
</dbReference>
<keyword evidence="6" id="KW-0235">DNA replication</keyword>
<dbReference type="PROSITE" id="PS00522">
    <property type="entry name" value="DNA_POLYMERASE_X"/>
    <property type="match status" value="1"/>
</dbReference>
<evidence type="ECO:0000256" key="13">
    <source>
        <dbReference type="PIRSR" id="PIRSR622312-50"/>
    </source>
</evidence>
<evidence type="ECO:0000256" key="2">
    <source>
        <dbReference type="ARBA" id="ARBA00008323"/>
    </source>
</evidence>
<dbReference type="Pfam" id="PF14792">
    <property type="entry name" value="DNA_pol_B_palm"/>
    <property type="match status" value="1"/>
</dbReference>
<dbReference type="InterPro" id="IPR036420">
    <property type="entry name" value="BRCT_dom_sf"/>
</dbReference>
<dbReference type="Gene3D" id="3.30.460.10">
    <property type="entry name" value="Beta Polymerase, domain 2"/>
    <property type="match status" value="1"/>
</dbReference>
<dbReference type="Gene3D" id="3.30.210.10">
    <property type="entry name" value="DNA polymerase, thumb domain"/>
    <property type="match status" value="1"/>
</dbReference>
<dbReference type="EC" id="2.7.7.7" evidence="14"/>
<feature type="compositionally biased region" description="Low complexity" evidence="15">
    <location>
        <begin position="12"/>
        <end position="21"/>
    </location>
</feature>
<dbReference type="OrthoDB" id="205514at2759"/>
<evidence type="ECO:0000256" key="12">
    <source>
        <dbReference type="ARBA" id="ARBA00049244"/>
    </source>
</evidence>
<dbReference type="InterPro" id="IPR043519">
    <property type="entry name" value="NT_sf"/>
</dbReference>
<dbReference type="STRING" id="933852.A0A0C3BGD0"/>
<dbReference type="InterPro" id="IPR022312">
    <property type="entry name" value="DNA_pol_X"/>
</dbReference>
<dbReference type="InterPro" id="IPR037160">
    <property type="entry name" value="DNA_Pol_thumb_sf"/>
</dbReference>
<dbReference type="InterPro" id="IPR019843">
    <property type="entry name" value="DNA_pol-X_BS"/>
</dbReference>
<evidence type="ECO:0000256" key="5">
    <source>
        <dbReference type="ARBA" id="ARBA00022695"/>
    </source>
</evidence>
<gene>
    <name evidence="17" type="ORF">M408DRAFT_327483</name>
</gene>
<evidence type="ECO:0000256" key="1">
    <source>
        <dbReference type="ARBA" id="ARBA00001936"/>
    </source>
</evidence>
<comment type="subcellular location">
    <subcellularLocation>
        <location evidence="14">Nucleus</location>
    </subcellularLocation>
</comment>
<dbReference type="InterPro" id="IPR028207">
    <property type="entry name" value="DNA_pol_B_palm_palm"/>
</dbReference>
<comment type="catalytic activity">
    <reaction evidence="12 14">
        <text>DNA(n) + a 2'-deoxyribonucleoside 5'-triphosphate = DNA(n+1) + diphosphate</text>
        <dbReference type="Rhea" id="RHEA:22508"/>
        <dbReference type="Rhea" id="RHEA-COMP:17339"/>
        <dbReference type="Rhea" id="RHEA-COMP:17340"/>
        <dbReference type="ChEBI" id="CHEBI:33019"/>
        <dbReference type="ChEBI" id="CHEBI:61560"/>
        <dbReference type="ChEBI" id="CHEBI:173112"/>
        <dbReference type="EC" id="2.7.7.7"/>
    </reaction>
</comment>
<dbReference type="GO" id="GO:0016829">
    <property type="term" value="F:lyase activity"/>
    <property type="evidence" value="ECO:0007669"/>
    <property type="project" value="UniProtKB-KW"/>
</dbReference>
<dbReference type="GO" id="GO:0006303">
    <property type="term" value="P:double-strand break repair via nonhomologous end joining"/>
    <property type="evidence" value="ECO:0007669"/>
    <property type="project" value="TreeGrafter"/>
</dbReference>
<dbReference type="FunFam" id="3.30.210.10:FF:000005">
    <property type="entry name" value="DNA polymerase IV"/>
    <property type="match status" value="1"/>
</dbReference>
<dbReference type="GO" id="GO:0005634">
    <property type="term" value="C:nucleus"/>
    <property type="evidence" value="ECO:0007669"/>
    <property type="project" value="UniProtKB-SubCell"/>
</dbReference>
<dbReference type="CDD" id="cd00141">
    <property type="entry name" value="NT_POLXc"/>
    <property type="match status" value="1"/>
</dbReference>
<keyword evidence="5 14" id="KW-0548">Nucleotidyltransferase</keyword>
<dbReference type="PRINTS" id="PR00870">
    <property type="entry name" value="DNAPOLXBETA"/>
</dbReference>
<dbReference type="Proteomes" id="UP000054097">
    <property type="component" value="Unassembled WGS sequence"/>
</dbReference>
<dbReference type="HOGENOM" id="CLU_008698_5_0_1"/>
<dbReference type="GO" id="GO:0046872">
    <property type="term" value="F:metal ion binding"/>
    <property type="evidence" value="ECO:0007669"/>
    <property type="project" value="UniProtKB-UniRule"/>
</dbReference>
<dbReference type="PROSITE" id="PS50172">
    <property type="entry name" value="BRCT"/>
    <property type="match status" value="1"/>
</dbReference>
<evidence type="ECO:0000259" key="16">
    <source>
        <dbReference type="PROSITE" id="PS50172"/>
    </source>
</evidence>
<evidence type="ECO:0000256" key="11">
    <source>
        <dbReference type="ARBA" id="ARBA00023239"/>
    </source>
</evidence>
<evidence type="ECO:0000256" key="14">
    <source>
        <dbReference type="RuleBase" id="RU366014"/>
    </source>
</evidence>
<evidence type="ECO:0000256" key="9">
    <source>
        <dbReference type="ARBA" id="ARBA00023125"/>
    </source>
</evidence>
<dbReference type="SUPFAM" id="SSF52113">
    <property type="entry name" value="BRCT domain"/>
    <property type="match status" value="1"/>
</dbReference>
<keyword evidence="3" id="KW-0237">DNA synthesis</keyword>
<keyword evidence="7 14" id="KW-0227">DNA damage</keyword>
<feature type="active site" description="Nucleophile; Schiff-base intermediate with DNA; for 5'-dRP lyase activity" evidence="13">
    <location>
        <position position="244"/>
    </location>
</feature>
<dbReference type="SUPFAM" id="SSF81585">
    <property type="entry name" value="PsbU/PolX domain-like"/>
    <property type="match status" value="1"/>
</dbReference>
<dbReference type="AlphaFoldDB" id="A0A0C3BGD0"/>
<keyword evidence="11" id="KW-0456">Lyase</keyword>
<evidence type="ECO:0000256" key="4">
    <source>
        <dbReference type="ARBA" id="ARBA00022679"/>
    </source>
</evidence>
<dbReference type="GO" id="GO:0003887">
    <property type="term" value="F:DNA-directed DNA polymerase activity"/>
    <property type="evidence" value="ECO:0007669"/>
    <property type="project" value="UniProtKB-UniRule"/>
</dbReference>
<keyword evidence="10 14" id="KW-0234">DNA repair</keyword>
<dbReference type="Gene3D" id="1.10.150.110">
    <property type="entry name" value="DNA polymerase beta, N-terminal domain-like"/>
    <property type="match status" value="1"/>
</dbReference>
<feature type="domain" description="BRCT" evidence="16">
    <location>
        <begin position="29"/>
        <end position="122"/>
    </location>
</feature>
<evidence type="ECO:0000256" key="3">
    <source>
        <dbReference type="ARBA" id="ARBA00022634"/>
    </source>
</evidence>